<gene>
    <name evidence="2" type="ORF">AQ490_10760</name>
</gene>
<reference evidence="2 3" key="1">
    <citation type="submission" date="2015-10" db="EMBL/GenBank/DDBJ databases">
        <title>Draft genome sequence of pyrrolomycin-producing Streptomyces vitaminophilus.</title>
        <authorList>
            <person name="Graham D.E."/>
            <person name="Mahan K.M."/>
            <person name="Klingeman D.M."/>
            <person name="Hettich R.L."/>
            <person name="Parry R.J."/>
        </authorList>
    </citation>
    <scope>NUCLEOTIDE SEQUENCE [LARGE SCALE GENOMIC DNA]</scope>
    <source>
        <strain evidence="2 3">ATCC 31673</strain>
    </source>
</reference>
<dbReference type="EMBL" id="LLZU01000039">
    <property type="protein sequence ID" value="KRV46392.1"/>
    <property type="molecule type" value="Genomic_DNA"/>
</dbReference>
<evidence type="ECO:0000313" key="2">
    <source>
        <dbReference type="EMBL" id="KRV46392.1"/>
    </source>
</evidence>
<proteinExistence type="predicted"/>
<evidence type="ECO:0000313" key="3">
    <source>
        <dbReference type="Proteomes" id="UP000050867"/>
    </source>
</evidence>
<feature type="chain" id="PRO_5006670442" description="CSLREA domain-containing protein" evidence="1">
    <location>
        <begin position="30"/>
        <end position="282"/>
    </location>
</feature>
<organism evidence="2 3">
    <name type="scientific">Wenjunlia vitaminophila</name>
    <name type="common">Streptomyces vitaminophilus</name>
    <dbReference type="NCBI Taxonomy" id="76728"/>
    <lineage>
        <taxon>Bacteria</taxon>
        <taxon>Bacillati</taxon>
        <taxon>Actinomycetota</taxon>
        <taxon>Actinomycetes</taxon>
        <taxon>Kitasatosporales</taxon>
        <taxon>Streptomycetaceae</taxon>
        <taxon>Wenjunlia</taxon>
    </lineage>
</organism>
<dbReference type="OrthoDB" id="3523774at2"/>
<feature type="signal peptide" evidence="1">
    <location>
        <begin position="1"/>
        <end position="29"/>
    </location>
</feature>
<dbReference type="AlphaFoldDB" id="A0A0T6LK50"/>
<accession>A0A0T6LK50</accession>
<sequence length="282" mass="28371">MRTFLAHTARVLCIGAVAAAASLATPASAQTPVDCNETALRDAITAANNAGGGSLSLRPGCTYTLTTPLPDITGRLVIDANRSTITRDTTAPSFGILTVRGSLALEEATITNGDAPDFGGGIANYGNLTVTSSNIRDNHARFSGGIGGFTNTQTQILSSNITNNRADVNGGGMANDGVMRVISSRVNNNTAGSLGGGLANDGLLYVVQSNVNANQANRGGGLANVGNTSTVIESNINDNTAASAPGGVLNTSGSVFLLFSRVNGNTPTNCAGSPIPVPMCTG</sequence>
<comment type="caution">
    <text evidence="2">The sequence shown here is derived from an EMBL/GenBank/DDBJ whole genome shotgun (WGS) entry which is preliminary data.</text>
</comment>
<name>A0A0T6LK50_WENVI</name>
<dbReference type="SUPFAM" id="SSF51126">
    <property type="entry name" value="Pectin lyase-like"/>
    <property type="match status" value="1"/>
</dbReference>
<dbReference type="Proteomes" id="UP000050867">
    <property type="component" value="Unassembled WGS sequence"/>
</dbReference>
<keyword evidence="1" id="KW-0732">Signal</keyword>
<dbReference type="RefSeq" id="WP_058032962.1">
    <property type="nucleotide sequence ID" value="NZ_LLZU01000039.1"/>
</dbReference>
<keyword evidence="3" id="KW-1185">Reference proteome</keyword>
<dbReference type="STRING" id="76728.AQ490_10760"/>
<evidence type="ECO:0000256" key="1">
    <source>
        <dbReference type="SAM" id="SignalP"/>
    </source>
</evidence>
<dbReference type="InterPro" id="IPR011050">
    <property type="entry name" value="Pectin_lyase_fold/virulence"/>
</dbReference>
<protein>
    <recommendedName>
        <fullName evidence="4">CSLREA domain-containing protein</fullName>
    </recommendedName>
</protein>
<evidence type="ECO:0008006" key="4">
    <source>
        <dbReference type="Google" id="ProtNLM"/>
    </source>
</evidence>